<keyword evidence="1" id="KW-0238">DNA-binding</keyword>
<dbReference type="RefSeq" id="WP_125373130.1">
    <property type="nucleotide sequence ID" value="NZ_RJPS01000004.1"/>
</dbReference>
<protein>
    <submittedName>
        <fullName evidence="3">Anaerobic benzoate catabolism transcriptional regulator</fullName>
    </submittedName>
</protein>
<proteinExistence type="predicted"/>
<dbReference type="GO" id="GO:0003677">
    <property type="term" value="F:DNA binding"/>
    <property type="evidence" value="ECO:0007669"/>
    <property type="project" value="UniProtKB-KW"/>
</dbReference>
<dbReference type="InterPro" id="IPR010982">
    <property type="entry name" value="Lambda_DNA-bd_dom_sf"/>
</dbReference>
<dbReference type="PANTHER" id="PTHR46797:SF2">
    <property type="entry name" value="TRANSCRIPTIONAL REGULATOR"/>
    <property type="match status" value="1"/>
</dbReference>
<dbReference type="Pfam" id="PF01381">
    <property type="entry name" value="HTH_3"/>
    <property type="match status" value="1"/>
</dbReference>
<accession>A0A3R9M7V2</accession>
<dbReference type="GO" id="GO:0005829">
    <property type="term" value="C:cytosol"/>
    <property type="evidence" value="ECO:0007669"/>
    <property type="project" value="TreeGrafter"/>
</dbReference>
<sequence length="107" mass="12266">MSILSVGSQIKKHRVKRGFTQQELANLSDLSLPFINLVENEKRNLSVDTLIRILNALNVTPSEFFLPFSDNYTNDLSNLISSLQVNDNKERYINLFIEIINLGKIEK</sequence>
<evidence type="ECO:0000259" key="2">
    <source>
        <dbReference type="PROSITE" id="PS50943"/>
    </source>
</evidence>
<evidence type="ECO:0000313" key="3">
    <source>
        <dbReference type="EMBL" id="RSJ90504.1"/>
    </source>
</evidence>
<name>A0A3R9M7V2_STRCR</name>
<dbReference type="EMBL" id="RJPS01000004">
    <property type="protein sequence ID" value="RSJ90504.1"/>
    <property type="molecule type" value="Genomic_DNA"/>
</dbReference>
<dbReference type="CDD" id="cd00093">
    <property type="entry name" value="HTH_XRE"/>
    <property type="match status" value="1"/>
</dbReference>
<dbReference type="AlphaFoldDB" id="A0A3R9M7V2"/>
<dbReference type="GO" id="GO:0003700">
    <property type="term" value="F:DNA-binding transcription factor activity"/>
    <property type="evidence" value="ECO:0007669"/>
    <property type="project" value="TreeGrafter"/>
</dbReference>
<dbReference type="PROSITE" id="PS50943">
    <property type="entry name" value="HTH_CROC1"/>
    <property type="match status" value="1"/>
</dbReference>
<evidence type="ECO:0000256" key="1">
    <source>
        <dbReference type="ARBA" id="ARBA00023125"/>
    </source>
</evidence>
<dbReference type="PANTHER" id="PTHR46797">
    <property type="entry name" value="HTH-TYPE TRANSCRIPTIONAL REGULATOR"/>
    <property type="match status" value="1"/>
</dbReference>
<dbReference type="SUPFAM" id="SSF47413">
    <property type="entry name" value="lambda repressor-like DNA-binding domains"/>
    <property type="match status" value="1"/>
</dbReference>
<organism evidence="3 4">
    <name type="scientific">Streptococcus cristatus</name>
    <dbReference type="NCBI Taxonomy" id="45634"/>
    <lineage>
        <taxon>Bacteria</taxon>
        <taxon>Bacillati</taxon>
        <taxon>Bacillota</taxon>
        <taxon>Bacilli</taxon>
        <taxon>Lactobacillales</taxon>
        <taxon>Streptococcaceae</taxon>
        <taxon>Streptococcus</taxon>
    </lineage>
</organism>
<dbReference type="InterPro" id="IPR001387">
    <property type="entry name" value="Cro/C1-type_HTH"/>
</dbReference>
<comment type="caution">
    <text evidence="3">The sequence shown here is derived from an EMBL/GenBank/DDBJ whole genome shotgun (WGS) entry which is preliminary data.</text>
</comment>
<reference evidence="3 4" key="1">
    <citation type="submission" date="2018-11" db="EMBL/GenBank/DDBJ databases">
        <title>Species Designations Belie Phenotypic and Genotypic Heterogeneity in Oral Streptococci.</title>
        <authorList>
            <person name="Velsko I."/>
        </authorList>
    </citation>
    <scope>NUCLEOTIDE SEQUENCE [LARGE SCALE GENOMIC DNA]</scope>
    <source>
        <strain evidence="3 4">A52</strain>
    </source>
</reference>
<feature type="domain" description="HTH cro/C1-type" evidence="2">
    <location>
        <begin position="10"/>
        <end position="64"/>
    </location>
</feature>
<dbReference type="InterPro" id="IPR050807">
    <property type="entry name" value="TransReg_Diox_bact_type"/>
</dbReference>
<dbReference type="SMART" id="SM00530">
    <property type="entry name" value="HTH_XRE"/>
    <property type="match status" value="1"/>
</dbReference>
<gene>
    <name evidence="3" type="ORF">D8792_04645</name>
</gene>
<evidence type="ECO:0000313" key="4">
    <source>
        <dbReference type="Proteomes" id="UP000270868"/>
    </source>
</evidence>
<dbReference type="Proteomes" id="UP000270868">
    <property type="component" value="Unassembled WGS sequence"/>
</dbReference>
<dbReference type="Gene3D" id="1.10.260.40">
    <property type="entry name" value="lambda repressor-like DNA-binding domains"/>
    <property type="match status" value="1"/>
</dbReference>